<dbReference type="eggNOG" id="COG2831">
    <property type="taxonomic scope" value="Bacteria"/>
</dbReference>
<dbReference type="InterPro" id="IPR005565">
    <property type="entry name" value="Hemolysn_activator_HlyB_C"/>
</dbReference>
<dbReference type="Gene3D" id="2.40.160.50">
    <property type="entry name" value="membrane protein fhac: a member of the omp85/tpsb transporter family"/>
    <property type="match status" value="1"/>
</dbReference>
<dbReference type="OrthoDB" id="290122at2"/>
<reference evidence="3 4" key="1">
    <citation type="submission" date="2009-09" db="EMBL/GenBank/DDBJ databases">
        <authorList>
            <person name="Weinstock G."/>
            <person name="Sodergren E."/>
            <person name="Clifton S."/>
            <person name="Fulton L."/>
            <person name="Fulton B."/>
            <person name="Courtney L."/>
            <person name="Fronick C."/>
            <person name="Harrison M."/>
            <person name="Strong C."/>
            <person name="Farmer C."/>
            <person name="Delahaunty K."/>
            <person name="Markovic C."/>
            <person name="Hall O."/>
            <person name="Minx P."/>
            <person name="Tomlinson C."/>
            <person name="Mitreva M."/>
            <person name="Nelson J."/>
            <person name="Hou S."/>
            <person name="Wollam A."/>
            <person name="Pepin K.H."/>
            <person name="Johnson M."/>
            <person name="Bhonagiri V."/>
            <person name="Nash W.E."/>
            <person name="Warren W."/>
            <person name="Chinwalla A."/>
            <person name="Mardis E.R."/>
            <person name="Wilson R.K."/>
        </authorList>
    </citation>
    <scope>NUCLEOTIDE SEQUENCE [LARGE SCALE GENOMIC DNA]</scope>
    <source>
        <strain evidence="4">ATCC 35185 / DSM 20758 / VPI D19B-28</strain>
    </source>
</reference>
<protein>
    <submittedName>
        <fullName evidence="3">Outer membrane protein, OMP85 family</fullName>
    </submittedName>
</protein>
<evidence type="ECO:0000313" key="4">
    <source>
        <dbReference type="Proteomes" id="UP000003505"/>
    </source>
</evidence>
<dbReference type="GO" id="GO:0008320">
    <property type="term" value="F:protein transmembrane transporter activity"/>
    <property type="evidence" value="ECO:0007669"/>
    <property type="project" value="TreeGrafter"/>
</dbReference>
<proteinExistence type="predicted"/>
<sequence length="490" mass="53353">MDERVKRMSDKKLAALLVAGGLCVLTGTAGAAPMDSRTSAEKELAASTAAARDGAEKRDAGVSTGKMVVSVSRITVNGTKRMTEDDVKALLPELKKERVNIRKLSMQIQAVNDTGALVLATEFRPAGAGAYDVTINVEEKKSDHFRVSVSNTGTEYTGQWRTGLSYVNTNLSHAADTFGVSFVTSPSKMSDVKVGAISYRRLLPSQQGAVLLNAGYGDVHLDGFRSVSGLYDLNMGGKSTSVDLHYQQNIAYTSREKDIFDFGLSYKRNKADYNLRFGGMPVGYDTEYSVLLASANFIHSERQPNSVFRYNIGIAHNLMGDSKDYKRVMPGSDTHFTLFRAGANYQVRSTSDWIGVLRLQAQYTNNHVVAIEQIGAGGQMSVRGFDERAIGADKGIVGSLEIYSPEIAKNTRLIAFTDFASLANNTDRHTGTAFSSDRIASAGLGVRYNDVKGGFSLSLDYAKILRDADYDLASAKQNGRRWNLMASMDF</sequence>
<feature type="chain" id="PRO_5002998579" evidence="1">
    <location>
        <begin position="32"/>
        <end position="490"/>
    </location>
</feature>
<dbReference type="PANTHER" id="PTHR34597">
    <property type="entry name" value="SLR1661 PROTEIN"/>
    <property type="match status" value="1"/>
</dbReference>
<dbReference type="EMBL" id="ACKP02000003">
    <property type="protein sequence ID" value="EEX78362.1"/>
    <property type="molecule type" value="Genomic_DNA"/>
</dbReference>
<feature type="domain" description="Haemolysin activator HlyB C-terminal" evidence="2">
    <location>
        <begin position="132"/>
        <end position="447"/>
    </location>
</feature>
<comment type="caution">
    <text evidence="3">The sequence shown here is derived from an EMBL/GenBank/DDBJ whole genome shotgun (WGS) entry which is preliminary data.</text>
</comment>
<organism evidence="3 4">
    <name type="scientific">Selenomonas sputigena (strain ATCC 35185 / DSM 20758 / CCUG 44933 / VPI D19B-28)</name>
    <dbReference type="NCBI Taxonomy" id="546271"/>
    <lineage>
        <taxon>Bacteria</taxon>
        <taxon>Bacillati</taxon>
        <taxon>Bacillota</taxon>
        <taxon>Negativicutes</taxon>
        <taxon>Selenomonadales</taxon>
        <taxon>Selenomonadaceae</taxon>
        <taxon>Selenomonas</taxon>
    </lineage>
</organism>
<dbReference type="GO" id="GO:0098046">
    <property type="term" value="C:type V protein secretion system complex"/>
    <property type="evidence" value="ECO:0007669"/>
    <property type="project" value="TreeGrafter"/>
</dbReference>
<evidence type="ECO:0000256" key="1">
    <source>
        <dbReference type="SAM" id="SignalP"/>
    </source>
</evidence>
<name>C9LRU4_SELS3</name>
<feature type="signal peptide" evidence="1">
    <location>
        <begin position="1"/>
        <end position="31"/>
    </location>
</feature>
<evidence type="ECO:0000259" key="2">
    <source>
        <dbReference type="Pfam" id="PF03865"/>
    </source>
</evidence>
<dbReference type="Proteomes" id="UP000003505">
    <property type="component" value="Unassembled WGS sequence"/>
</dbReference>
<gene>
    <name evidence="3" type="ORF">SELSPUOL_00163</name>
</gene>
<evidence type="ECO:0000313" key="3">
    <source>
        <dbReference type="EMBL" id="EEX78362.1"/>
    </source>
</evidence>
<keyword evidence="1" id="KW-0732">Signal</keyword>
<dbReference type="STRING" id="546271.Selsp_1045"/>
<accession>C9LRU4</accession>
<dbReference type="GO" id="GO:0046819">
    <property type="term" value="P:protein secretion by the type V secretion system"/>
    <property type="evidence" value="ECO:0007669"/>
    <property type="project" value="TreeGrafter"/>
</dbReference>
<dbReference type="Pfam" id="PF03865">
    <property type="entry name" value="ShlB"/>
    <property type="match status" value="1"/>
</dbReference>
<dbReference type="AlphaFoldDB" id="C9LRU4"/>
<dbReference type="PANTHER" id="PTHR34597:SF3">
    <property type="entry name" value="OUTER MEMBRANE TRANSPORTER CDIB"/>
    <property type="match status" value="1"/>
</dbReference>
<dbReference type="InterPro" id="IPR051544">
    <property type="entry name" value="TPS_OM_transporter"/>
</dbReference>